<keyword evidence="1" id="KW-0614">Plasmid</keyword>
<evidence type="ECO:0000313" key="1">
    <source>
        <dbReference type="EMBL" id="AUB85340.1"/>
    </source>
</evidence>
<evidence type="ECO:0008006" key="3">
    <source>
        <dbReference type="Google" id="ProtNLM"/>
    </source>
</evidence>
<accession>A0A2K8UIH6</accession>
<dbReference type="Pfam" id="PF14384">
    <property type="entry name" value="BrnA_antitoxin"/>
    <property type="match status" value="1"/>
</dbReference>
<evidence type="ECO:0000313" key="2">
    <source>
        <dbReference type="Proteomes" id="UP000232638"/>
    </source>
</evidence>
<dbReference type="InterPro" id="IPR025528">
    <property type="entry name" value="BrnA_antitoxin"/>
</dbReference>
<proteinExistence type="predicted"/>
<dbReference type="OrthoDB" id="9796641at2"/>
<gene>
    <name evidence="1" type="ORF">THSYN_30660</name>
</gene>
<organism evidence="1 2">
    <name type="scientific">Candidatus Thiodictyon syntrophicum</name>
    <dbReference type="NCBI Taxonomy" id="1166950"/>
    <lineage>
        <taxon>Bacteria</taxon>
        <taxon>Pseudomonadati</taxon>
        <taxon>Pseudomonadota</taxon>
        <taxon>Gammaproteobacteria</taxon>
        <taxon>Chromatiales</taxon>
        <taxon>Chromatiaceae</taxon>
        <taxon>Thiodictyon</taxon>
    </lineage>
</organism>
<geneLocation type="plasmid" evidence="2">
    <name>pts417</name>
</geneLocation>
<dbReference type="AlphaFoldDB" id="A0A2K8UIH6"/>
<reference evidence="1 2" key="1">
    <citation type="submission" date="2017-03" db="EMBL/GenBank/DDBJ databases">
        <title>Complete genome sequence of Candidatus 'Thiodictyon syntrophicum' sp. nov. strain Cad16T, a photolithoautotroph purple sulfur bacterium isolated from an alpine meromictic lake.</title>
        <authorList>
            <person name="Luedin S.M."/>
            <person name="Pothier J.F."/>
            <person name="Danza F."/>
            <person name="Storelli N."/>
            <person name="Wittwer M."/>
            <person name="Tonolla M."/>
        </authorList>
    </citation>
    <scope>NUCLEOTIDE SEQUENCE [LARGE SCALE GENOMIC DNA]</scope>
    <source>
        <strain evidence="1 2">Cad16T</strain>
        <plasmid evidence="2">Plasmid pts417</plasmid>
    </source>
</reference>
<keyword evidence="2" id="KW-1185">Reference proteome</keyword>
<dbReference type="KEGG" id="tsy:THSYN_30660"/>
<name>A0A2K8UIH6_9GAMM</name>
<dbReference type="EMBL" id="CP020371">
    <property type="protein sequence ID" value="AUB85340.1"/>
    <property type="molecule type" value="Genomic_DNA"/>
</dbReference>
<sequence length="97" mass="10403">MIAGAPGEDRPPTPADEAAWSNAVVVRGGGIPAVRAALAARRRGPQRAPTKVPTTIRFDADVLAALKTTGRGWQTRVNDAMREWLKEHSPPDTGTHR</sequence>
<dbReference type="Proteomes" id="UP000232638">
    <property type="component" value="Plasmid pTs417"/>
</dbReference>
<protein>
    <recommendedName>
        <fullName evidence="3">BrnA antitoxin family protein</fullName>
    </recommendedName>
</protein>